<gene>
    <name evidence="2" type="ORF">CH379_04095</name>
</gene>
<feature type="region of interest" description="Disordered" evidence="1">
    <location>
        <begin position="90"/>
        <end position="149"/>
    </location>
</feature>
<accession>A0A2N0BC62</accession>
<evidence type="ECO:0000313" key="2">
    <source>
        <dbReference type="EMBL" id="PJZ94140.1"/>
    </source>
</evidence>
<proteinExistence type="predicted"/>
<reference evidence="2" key="1">
    <citation type="submission" date="2017-07" db="EMBL/GenBank/DDBJ databases">
        <title>Leptospira spp. isolated from tropical soils.</title>
        <authorList>
            <person name="Thibeaux R."/>
            <person name="Iraola G."/>
            <person name="Ferres I."/>
            <person name="Bierque E."/>
            <person name="Girault D."/>
            <person name="Soupe-Gilbert M.-E."/>
            <person name="Picardeau M."/>
            <person name="Goarant C."/>
        </authorList>
    </citation>
    <scope>NUCLEOTIDE SEQUENCE [LARGE SCALE GENOMIC DNA]</scope>
    <source>
        <strain evidence="2">ATI7-C-A5</strain>
    </source>
</reference>
<protein>
    <submittedName>
        <fullName evidence="2">Uncharacterized protein</fullName>
    </submittedName>
</protein>
<dbReference type="OrthoDB" id="340227at2"/>
<name>A0A2N0BC62_9LEPT</name>
<evidence type="ECO:0000256" key="1">
    <source>
        <dbReference type="SAM" id="MobiDB-lite"/>
    </source>
</evidence>
<dbReference type="NCBIfam" id="NF047771">
    <property type="entry name" value="LIC_11490_fam"/>
    <property type="match status" value="1"/>
</dbReference>
<sequence length="271" mass="30381">MMLFIAIALILVGLLCFIYVSLNPNSGSDRTSFRNQSKSAAADADLFVARPNVKRGAEILANTKRAPSLEVLEKQKRMEDLFVEGRKIPKQRKESYPSTEPFASFESEKGSEGNTDEIREENYDVGPRNPSSGIQVLEESESVPKSRTDAASAEEIRDVRFEIEGILYLDSSRDLPYEALADQKRDLSPEILKGLKRIGAGKLQESKGAVFFDALNRSYRYSFSESEKILFFDEGIVLIPSQSDYPVPVFFTKGIDSLKSYLEHSQKTILS</sequence>
<dbReference type="AlphaFoldDB" id="A0A2N0BC62"/>
<comment type="caution">
    <text evidence="2">The sequence shown here is derived from an EMBL/GenBank/DDBJ whole genome shotgun (WGS) entry which is preliminary data.</text>
</comment>
<organism evidence="2">
    <name type="scientific">Leptospira ellisii</name>
    <dbReference type="NCBI Taxonomy" id="2023197"/>
    <lineage>
        <taxon>Bacteria</taxon>
        <taxon>Pseudomonadati</taxon>
        <taxon>Spirochaetota</taxon>
        <taxon>Spirochaetia</taxon>
        <taxon>Leptospirales</taxon>
        <taxon>Leptospiraceae</taxon>
        <taxon>Leptospira</taxon>
    </lineage>
</organism>
<dbReference type="EMBL" id="NPEF01000026">
    <property type="protein sequence ID" value="PJZ94140.1"/>
    <property type="molecule type" value="Genomic_DNA"/>
</dbReference>
<feature type="compositionally biased region" description="Basic and acidic residues" evidence="1">
    <location>
        <begin position="106"/>
        <end position="122"/>
    </location>
</feature>